<proteinExistence type="predicted"/>
<sequence>MDLNETLRTIFSRKSVRAYAEGTIPKEKLEVLARAGMAAPSAVDQRPWEFIVITENAMLGDLAARLPYAKMAAHASAAIIVCGDMRRQWGGSESVMWVIDCAAAAENILLAAESMGLGAVWTAVYPHPDRIHPVRELLGLPDYIQPLCLIPVGIPRGGEKAKDKWNTERLHWERW</sequence>
<dbReference type="SUPFAM" id="SSF55469">
    <property type="entry name" value="FMN-dependent nitroreductase-like"/>
    <property type="match status" value="1"/>
</dbReference>
<dbReference type="Pfam" id="PF00881">
    <property type="entry name" value="Nitroreductase"/>
    <property type="match status" value="2"/>
</dbReference>
<dbReference type="PANTHER" id="PTHR23026">
    <property type="entry name" value="NADPH NITROREDUCTASE"/>
    <property type="match status" value="1"/>
</dbReference>
<dbReference type="PANTHER" id="PTHR23026:SF123">
    <property type="entry name" value="NAD(P)H NITROREDUCTASE RV3131-RELATED"/>
    <property type="match status" value="1"/>
</dbReference>
<evidence type="ECO:0000313" key="2">
    <source>
        <dbReference type="EMBL" id="SLM19019.1"/>
    </source>
</evidence>
<dbReference type="EMBL" id="FWDO01000005">
    <property type="protein sequence ID" value="SLM19019.1"/>
    <property type="molecule type" value="Genomic_DNA"/>
</dbReference>
<dbReference type="GO" id="GO:0016491">
    <property type="term" value="F:oxidoreductase activity"/>
    <property type="evidence" value="ECO:0007669"/>
    <property type="project" value="UniProtKB-KW"/>
</dbReference>
<protein>
    <submittedName>
        <fullName evidence="2">Putative NADH dehydrogenase/NAD(P)H nitroreductase</fullName>
        <ecNumber evidence="2">1.-.-.-</ecNumber>
    </submittedName>
</protein>
<keyword evidence="2" id="KW-0560">Oxidoreductase</keyword>
<dbReference type="Gene3D" id="3.40.109.10">
    <property type="entry name" value="NADH Oxidase"/>
    <property type="match status" value="1"/>
</dbReference>
<dbReference type="InterPro" id="IPR000415">
    <property type="entry name" value="Nitroreductase-like"/>
</dbReference>
<dbReference type="CDD" id="cd02150">
    <property type="entry name" value="nitroreductase"/>
    <property type="match status" value="1"/>
</dbReference>
<dbReference type="InterPro" id="IPR050627">
    <property type="entry name" value="Nitroreductase/BluB"/>
</dbReference>
<reference evidence="2" key="1">
    <citation type="submission" date="2017-02" db="EMBL/GenBank/DDBJ databases">
        <authorList>
            <person name="Regsiter A."/>
            <person name="William W."/>
        </authorList>
    </citation>
    <scope>NUCLEOTIDE SEQUENCE</scope>
    <source>
        <strain evidence="2">BdmA 4</strain>
    </source>
</reference>
<feature type="domain" description="Nitroreductase" evidence="1">
    <location>
        <begin position="11"/>
        <end position="57"/>
    </location>
</feature>
<dbReference type="AlphaFoldDB" id="A0A3P3XSG5"/>
<evidence type="ECO:0000259" key="1">
    <source>
        <dbReference type="Pfam" id="PF00881"/>
    </source>
</evidence>
<accession>A0A3P3XSG5</accession>
<dbReference type="EC" id="1.-.-.-" evidence="2"/>
<gene>
    <name evidence="2" type="ORF">SPIRO4BDMA_50534</name>
</gene>
<name>A0A3P3XSG5_9SPIR</name>
<dbReference type="InterPro" id="IPR029479">
    <property type="entry name" value="Nitroreductase"/>
</dbReference>
<feature type="domain" description="Nitroreductase" evidence="1">
    <location>
        <begin position="66"/>
        <end position="153"/>
    </location>
</feature>
<organism evidence="2">
    <name type="scientific">uncultured spirochete</name>
    <dbReference type="NCBI Taxonomy" id="156406"/>
    <lineage>
        <taxon>Bacteria</taxon>
        <taxon>Pseudomonadati</taxon>
        <taxon>Spirochaetota</taxon>
        <taxon>Spirochaetia</taxon>
        <taxon>Spirochaetales</taxon>
        <taxon>environmental samples</taxon>
    </lineage>
</organism>